<dbReference type="EMBL" id="FNCS01000026">
    <property type="protein sequence ID" value="SDH15843.1"/>
    <property type="molecule type" value="Genomic_DNA"/>
</dbReference>
<accession>A0A1G8A4N8</accession>
<dbReference type="AlphaFoldDB" id="A0A1G8A4N8"/>
<proteinExistence type="predicted"/>
<dbReference type="Proteomes" id="UP000199495">
    <property type="component" value="Unassembled WGS sequence"/>
</dbReference>
<gene>
    <name evidence="2" type="ORF">SAMN04487974_1261</name>
</gene>
<evidence type="ECO:0000256" key="1">
    <source>
        <dbReference type="SAM" id="MobiDB-lite"/>
    </source>
</evidence>
<name>A0A1G8A4N8_9HYPH</name>
<protein>
    <submittedName>
        <fullName evidence="2">Uncharacterized protein</fullName>
    </submittedName>
</protein>
<dbReference type="RefSeq" id="WP_143009465.1">
    <property type="nucleotide sequence ID" value="NZ_FNCS01000026.1"/>
</dbReference>
<evidence type="ECO:0000313" key="2">
    <source>
        <dbReference type="EMBL" id="SDH15843.1"/>
    </source>
</evidence>
<evidence type="ECO:0000313" key="3">
    <source>
        <dbReference type="Proteomes" id="UP000199495"/>
    </source>
</evidence>
<dbReference type="STRING" id="440168.SAMN04487974_1261"/>
<keyword evidence="3" id="KW-1185">Reference proteome</keyword>
<feature type="compositionally biased region" description="Basic and acidic residues" evidence="1">
    <location>
        <begin position="1"/>
        <end position="38"/>
    </location>
</feature>
<organism evidence="2 3">
    <name type="scientific">Pelagibacterium luteolum</name>
    <dbReference type="NCBI Taxonomy" id="440168"/>
    <lineage>
        <taxon>Bacteria</taxon>
        <taxon>Pseudomonadati</taxon>
        <taxon>Pseudomonadota</taxon>
        <taxon>Alphaproteobacteria</taxon>
        <taxon>Hyphomicrobiales</taxon>
        <taxon>Devosiaceae</taxon>
        <taxon>Pelagibacterium</taxon>
    </lineage>
</organism>
<reference evidence="2 3" key="1">
    <citation type="submission" date="2016-10" db="EMBL/GenBank/DDBJ databases">
        <authorList>
            <person name="de Groot N.N."/>
        </authorList>
    </citation>
    <scope>NUCLEOTIDE SEQUENCE [LARGE SCALE GENOMIC DNA]</scope>
    <source>
        <strain evidence="2 3">CGMCC 1.10267</strain>
    </source>
</reference>
<sequence>MMEQKRDTAHEHHPRDDELVWHDEHGHPHIADLAEERAIQAQRARARERNAPPISTVRSSPD</sequence>
<feature type="region of interest" description="Disordered" evidence="1">
    <location>
        <begin position="1"/>
        <end position="62"/>
    </location>
</feature>